<dbReference type="EMBL" id="LLXJ01003184">
    <property type="protein sequence ID" value="PKB97480.1"/>
    <property type="molecule type" value="Genomic_DNA"/>
</dbReference>
<evidence type="ECO:0000313" key="2">
    <source>
        <dbReference type="EMBL" id="PKB97480.1"/>
    </source>
</evidence>
<evidence type="ECO:0000313" key="4">
    <source>
        <dbReference type="Proteomes" id="UP000232688"/>
    </source>
</evidence>
<gene>
    <name evidence="3" type="ORF">RhiirA1_478207</name>
    <name evidence="2" type="ORF">RhiirA5_433077</name>
</gene>
<comment type="caution">
    <text evidence="2">The sequence shown here is derived from an EMBL/GenBank/DDBJ whole genome shotgun (WGS) entry which is preliminary data.</text>
</comment>
<proteinExistence type="predicted"/>
<dbReference type="VEuPathDB" id="FungiDB:RhiirFUN_018723"/>
<dbReference type="Proteomes" id="UP000232722">
    <property type="component" value="Unassembled WGS sequence"/>
</dbReference>
<reference evidence="2 5" key="2">
    <citation type="submission" date="2017-09" db="EMBL/GenBank/DDBJ databases">
        <title>Extensive intraspecific genome diversity in a model arbuscular mycorrhizal fungus.</title>
        <authorList>
            <person name="Chen E.C."/>
            <person name="Morin E."/>
            <person name="Beaudet D."/>
            <person name="Noel J."/>
            <person name="Ndikumana S."/>
            <person name="Charron P."/>
            <person name="St-Onge C."/>
            <person name="Giorgi J."/>
            <person name="Grigoriev I.V."/>
            <person name="Roux C."/>
            <person name="Martin F.M."/>
            <person name="Corradi N."/>
        </authorList>
    </citation>
    <scope>NUCLEOTIDE SEQUENCE [LARGE SCALE GENOMIC DNA]</scope>
    <source>
        <strain evidence="2 5">A5</strain>
    </source>
</reference>
<dbReference type="Proteomes" id="UP000232688">
    <property type="component" value="Unassembled WGS sequence"/>
</dbReference>
<sequence>MKILKAKTWAMDKNNFFLLGRRIISLAEQTNIFKEYTTLNDNFNDKEDKNGYISDTVLSADEGWITNNNQYQHDQKFQFTLLEDEIREEDDDDEKEKEKPTTSPSKKKNGKKKKNNNNKKKF</sequence>
<accession>A0A2N0NSC2</accession>
<dbReference type="EMBL" id="LLXH01003664">
    <property type="protein sequence ID" value="PKC53976.1"/>
    <property type="molecule type" value="Genomic_DNA"/>
</dbReference>
<evidence type="ECO:0000313" key="3">
    <source>
        <dbReference type="EMBL" id="PKC53976.1"/>
    </source>
</evidence>
<evidence type="ECO:0000256" key="1">
    <source>
        <dbReference type="SAM" id="MobiDB-lite"/>
    </source>
</evidence>
<feature type="compositionally biased region" description="Basic residues" evidence="1">
    <location>
        <begin position="105"/>
        <end position="122"/>
    </location>
</feature>
<name>A0A2N0NSC2_9GLOM</name>
<reference evidence="3 4" key="3">
    <citation type="submission" date="2017-10" db="EMBL/GenBank/DDBJ databases">
        <title>Extensive intraspecific genome diversity in a model arbuscular mycorrhizal fungus.</title>
        <authorList>
            <person name="Chen E.C.H."/>
            <person name="Morin E."/>
            <person name="Baudet D."/>
            <person name="Noel J."/>
            <person name="Ndikumana S."/>
            <person name="Charron P."/>
            <person name="St-Onge C."/>
            <person name="Giorgi J."/>
            <person name="Grigoriev I.V."/>
            <person name="Roux C."/>
            <person name="Martin F.M."/>
            <person name="Corradi N."/>
        </authorList>
    </citation>
    <scope>NUCLEOTIDE SEQUENCE [LARGE SCALE GENOMIC DNA]</scope>
    <source>
        <strain evidence="3 4">A1</strain>
    </source>
</reference>
<reference evidence="3 4" key="4">
    <citation type="submission" date="2017-10" db="EMBL/GenBank/DDBJ databases">
        <title>Genome analyses suggest a sexual origin of heterokaryosis in a supposedly ancient asexual fungus.</title>
        <authorList>
            <person name="Corradi N."/>
            <person name="Sedzielewska K."/>
            <person name="Noel J."/>
            <person name="Charron P."/>
            <person name="Farinelli L."/>
            <person name="Marton T."/>
            <person name="Kruger M."/>
            <person name="Pelin A."/>
            <person name="Brachmann A."/>
            <person name="Corradi N."/>
        </authorList>
    </citation>
    <scope>NUCLEOTIDE SEQUENCE [LARGE SCALE GENOMIC DNA]</scope>
    <source>
        <strain evidence="3 4">A1</strain>
    </source>
</reference>
<feature type="region of interest" description="Disordered" evidence="1">
    <location>
        <begin position="87"/>
        <end position="122"/>
    </location>
</feature>
<evidence type="ECO:0000313" key="5">
    <source>
        <dbReference type="Proteomes" id="UP000232722"/>
    </source>
</evidence>
<organism evidence="2 5">
    <name type="scientific">Rhizophagus irregularis</name>
    <dbReference type="NCBI Taxonomy" id="588596"/>
    <lineage>
        <taxon>Eukaryota</taxon>
        <taxon>Fungi</taxon>
        <taxon>Fungi incertae sedis</taxon>
        <taxon>Mucoromycota</taxon>
        <taxon>Glomeromycotina</taxon>
        <taxon>Glomeromycetes</taxon>
        <taxon>Glomerales</taxon>
        <taxon>Glomeraceae</taxon>
        <taxon>Rhizophagus</taxon>
    </lineage>
</organism>
<reference evidence="2 5" key="1">
    <citation type="submission" date="2016-04" db="EMBL/GenBank/DDBJ databases">
        <title>Genome analyses suggest a sexual origin of heterokaryosis in a supposedly ancient asexual fungus.</title>
        <authorList>
            <person name="Ropars J."/>
            <person name="Sedzielewska K."/>
            <person name="Noel J."/>
            <person name="Charron P."/>
            <person name="Farinelli L."/>
            <person name="Marton T."/>
            <person name="Kruger M."/>
            <person name="Pelin A."/>
            <person name="Brachmann A."/>
            <person name="Corradi N."/>
        </authorList>
    </citation>
    <scope>NUCLEOTIDE SEQUENCE [LARGE SCALE GENOMIC DNA]</scope>
    <source>
        <strain evidence="2 5">A5</strain>
    </source>
</reference>
<protein>
    <submittedName>
        <fullName evidence="2">Uncharacterized protein</fullName>
    </submittedName>
</protein>
<dbReference type="VEuPathDB" id="FungiDB:RhiirA1_478207"/>
<dbReference type="AlphaFoldDB" id="A0A2N0NSC2"/>